<evidence type="ECO:0000256" key="3">
    <source>
        <dbReference type="ARBA" id="ARBA00022679"/>
    </source>
</evidence>
<gene>
    <name evidence="7 8" type="primary">lgt</name>
    <name evidence="8" type="ORF">Q9312_11050</name>
</gene>
<feature type="transmembrane region" description="Helical" evidence="7">
    <location>
        <begin position="56"/>
        <end position="76"/>
    </location>
</feature>
<evidence type="ECO:0000256" key="1">
    <source>
        <dbReference type="ARBA" id="ARBA00007150"/>
    </source>
</evidence>
<comment type="function">
    <text evidence="7">Catalyzes the transfer of the diacylglyceryl group from phosphatidylglycerol to the sulfhydryl group of the N-terminal cysteine of a prolipoprotein, the first step in the formation of mature lipoproteins.</text>
</comment>
<keyword evidence="2 7" id="KW-1003">Cell membrane</keyword>
<dbReference type="EC" id="2.5.1.145" evidence="7"/>
<feature type="transmembrane region" description="Helical" evidence="7">
    <location>
        <begin position="215"/>
        <end position="231"/>
    </location>
</feature>
<reference evidence="8 9" key="1">
    <citation type="submission" date="2023-08" db="EMBL/GenBank/DDBJ databases">
        <title>Pleionea litopenaei sp. nov., isolated from stomach of juvenile Litopenaeus vannamei.</title>
        <authorList>
            <person name="Rho A.M."/>
            <person name="Hwang C.Y."/>
        </authorList>
    </citation>
    <scope>NUCLEOTIDE SEQUENCE [LARGE SCALE GENOMIC DNA]</scope>
    <source>
        <strain evidence="8 9">HL-JVS1</strain>
    </source>
</reference>
<proteinExistence type="inferred from homology"/>
<dbReference type="Proteomes" id="UP001239782">
    <property type="component" value="Chromosome"/>
</dbReference>
<accession>A0AA51RQF9</accession>
<dbReference type="GO" id="GO:0042158">
    <property type="term" value="P:lipoprotein biosynthetic process"/>
    <property type="evidence" value="ECO:0007669"/>
    <property type="project" value="UniProtKB-UniRule"/>
</dbReference>
<dbReference type="KEGG" id="plei:Q9312_11050"/>
<feature type="transmembrane region" description="Helical" evidence="7">
    <location>
        <begin position="189"/>
        <end position="208"/>
    </location>
</feature>
<keyword evidence="5 7" id="KW-1133">Transmembrane helix</keyword>
<dbReference type="PANTHER" id="PTHR30589:SF0">
    <property type="entry name" value="PHOSPHATIDYLGLYCEROL--PROLIPOPROTEIN DIACYLGLYCERYL TRANSFERASE"/>
    <property type="match status" value="1"/>
</dbReference>
<dbReference type="Pfam" id="PF01790">
    <property type="entry name" value="LGT"/>
    <property type="match status" value="1"/>
</dbReference>
<evidence type="ECO:0000256" key="5">
    <source>
        <dbReference type="ARBA" id="ARBA00022989"/>
    </source>
</evidence>
<dbReference type="NCBIfam" id="TIGR00544">
    <property type="entry name" value="lgt"/>
    <property type="match status" value="1"/>
</dbReference>
<feature type="binding site" evidence="7">
    <location>
        <position position="139"/>
    </location>
    <ligand>
        <name>a 1,2-diacyl-sn-glycero-3-phospho-(1'-sn-glycerol)</name>
        <dbReference type="ChEBI" id="CHEBI:64716"/>
    </ligand>
</feature>
<feature type="transmembrane region" description="Helical" evidence="7">
    <location>
        <begin position="20"/>
        <end position="36"/>
    </location>
</feature>
<protein>
    <recommendedName>
        <fullName evidence="7">Phosphatidylglycerol--prolipoprotein diacylglyceryl transferase</fullName>
        <ecNumber evidence="7">2.5.1.145</ecNumber>
    </recommendedName>
</protein>
<sequence length="298" mass="34012">MEFPYIDPVIFHIAGPVALRWYALAYLVGLGAAWWFGVKRAQRPGSLWTSEEISDFVFYGFLGVVIGGRFGYVLFYHFDLFLQNPLYLFKIHEGGMSFHGGMLGVVAAFGYFAWRTKKSFWSLADFIAPLAPIGLGAGRLGNFINGELWGREVGDPDFPLGIRFTCNLEKAPWYTGCDTENLLRHPSQLYEFVLEGVVLFIILFWFSAKPRPRKAVAGLFSLGYGSFRFFVEYFREPDEHLKHMAEWLTMGQVLSAPMILLGIVLLVWAYRDPIYDHEEAEKLTKKSKQKTQKKSKAS</sequence>
<dbReference type="InterPro" id="IPR001640">
    <property type="entry name" value="Lgt"/>
</dbReference>
<dbReference type="AlphaFoldDB" id="A0AA51RQF9"/>
<keyword evidence="6 7" id="KW-0472">Membrane</keyword>
<dbReference type="HAMAP" id="MF_01147">
    <property type="entry name" value="Lgt"/>
    <property type="match status" value="1"/>
</dbReference>
<evidence type="ECO:0000256" key="2">
    <source>
        <dbReference type="ARBA" id="ARBA00022475"/>
    </source>
</evidence>
<dbReference type="PANTHER" id="PTHR30589">
    <property type="entry name" value="PROLIPOPROTEIN DIACYLGLYCERYL TRANSFERASE"/>
    <property type="match status" value="1"/>
</dbReference>
<feature type="transmembrane region" description="Helical" evidence="7">
    <location>
        <begin position="251"/>
        <end position="270"/>
    </location>
</feature>
<dbReference type="PROSITE" id="PS01311">
    <property type="entry name" value="LGT"/>
    <property type="match status" value="1"/>
</dbReference>
<comment type="pathway">
    <text evidence="7">Protein modification; lipoprotein biosynthesis (diacylglyceryl transfer).</text>
</comment>
<keyword evidence="4 7" id="KW-0812">Transmembrane</keyword>
<dbReference type="EMBL" id="CP133548">
    <property type="protein sequence ID" value="WMS85752.1"/>
    <property type="molecule type" value="Genomic_DNA"/>
</dbReference>
<feature type="transmembrane region" description="Helical" evidence="7">
    <location>
        <begin position="96"/>
        <end position="114"/>
    </location>
</feature>
<feature type="transmembrane region" description="Helical" evidence="7">
    <location>
        <begin position="126"/>
        <end position="144"/>
    </location>
</feature>
<comment type="similarity">
    <text evidence="1 7">Belongs to the Lgt family.</text>
</comment>
<dbReference type="RefSeq" id="WP_309200905.1">
    <property type="nucleotide sequence ID" value="NZ_CP133548.1"/>
</dbReference>
<comment type="subcellular location">
    <subcellularLocation>
        <location evidence="7">Cell membrane</location>
        <topology evidence="7">Multi-pass membrane protein</topology>
    </subcellularLocation>
</comment>
<evidence type="ECO:0000256" key="7">
    <source>
        <dbReference type="HAMAP-Rule" id="MF_01147"/>
    </source>
</evidence>
<dbReference type="GO" id="GO:0005886">
    <property type="term" value="C:plasma membrane"/>
    <property type="evidence" value="ECO:0007669"/>
    <property type="project" value="UniProtKB-SubCell"/>
</dbReference>
<evidence type="ECO:0000313" key="9">
    <source>
        <dbReference type="Proteomes" id="UP001239782"/>
    </source>
</evidence>
<keyword evidence="3 7" id="KW-0808">Transferase</keyword>
<dbReference type="GO" id="GO:0008961">
    <property type="term" value="F:phosphatidylglycerol-prolipoprotein diacylglyceryl transferase activity"/>
    <property type="evidence" value="ECO:0007669"/>
    <property type="project" value="UniProtKB-UniRule"/>
</dbReference>
<evidence type="ECO:0000256" key="6">
    <source>
        <dbReference type="ARBA" id="ARBA00023136"/>
    </source>
</evidence>
<evidence type="ECO:0000313" key="8">
    <source>
        <dbReference type="EMBL" id="WMS85752.1"/>
    </source>
</evidence>
<evidence type="ECO:0000256" key="4">
    <source>
        <dbReference type="ARBA" id="ARBA00022692"/>
    </source>
</evidence>
<keyword evidence="9" id="KW-1185">Reference proteome</keyword>
<comment type="catalytic activity">
    <reaction evidence="7">
        <text>L-cysteinyl-[prolipoprotein] + a 1,2-diacyl-sn-glycero-3-phospho-(1'-sn-glycerol) = an S-1,2-diacyl-sn-glyceryl-L-cysteinyl-[prolipoprotein] + sn-glycerol 1-phosphate + H(+)</text>
        <dbReference type="Rhea" id="RHEA:56712"/>
        <dbReference type="Rhea" id="RHEA-COMP:14679"/>
        <dbReference type="Rhea" id="RHEA-COMP:14680"/>
        <dbReference type="ChEBI" id="CHEBI:15378"/>
        <dbReference type="ChEBI" id="CHEBI:29950"/>
        <dbReference type="ChEBI" id="CHEBI:57685"/>
        <dbReference type="ChEBI" id="CHEBI:64716"/>
        <dbReference type="ChEBI" id="CHEBI:140658"/>
        <dbReference type="EC" id="2.5.1.145"/>
    </reaction>
</comment>
<organism evidence="8 9">
    <name type="scientific">Pleionea litopenaei</name>
    <dbReference type="NCBI Taxonomy" id="3070815"/>
    <lineage>
        <taxon>Bacteria</taxon>
        <taxon>Pseudomonadati</taxon>
        <taxon>Pseudomonadota</taxon>
        <taxon>Gammaproteobacteria</taxon>
        <taxon>Oceanospirillales</taxon>
        <taxon>Pleioneaceae</taxon>
        <taxon>Pleionea</taxon>
    </lineage>
</organism>
<name>A0AA51RQF9_9GAMM</name>